<feature type="signal peptide" evidence="1">
    <location>
        <begin position="1"/>
        <end position="26"/>
    </location>
</feature>
<name>A0ABV2R805_9CAUL</name>
<feature type="chain" id="PRO_5047537014" evidence="1">
    <location>
        <begin position="27"/>
        <end position="287"/>
    </location>
</feature>
<evidence type="ECO:0000256" key="1">
    <source>
        <dbReference type="SAM" id="SignalP"/>
    </source>
</evidence>
<dbReference type="InterPro" id="IPR021109">
    <property type="entry name" value="Peptidase_aspartic_dom_sf"/>
</dbReference>
<sequence length="287" mass="30110">MPRSRRRAVAALSFALACGVAPFAAAQAPVAPTIPTFPLFSTHNRSIVVARFGDAVPVPLVFDTGTNGNIVDIAYAEQIGLPEVGPSKSVDGATGRPIPGFTTRITGLKIAGVAIEDGPATVIDYKARDSVGIIGPNSFPGRLTEIDFAHGRIRILPDTAENRPSTPPVPHLDDLPAVMVALPGVEIPALVDTGNDSPLTLPLSMAERLPLKAPPVRFGTTYSAGGQQAAYQAQVLGEVRIGSVVLQSPMVVFNEGGHPNVGMPVLKQMRVLVDHTGQGTWLEPLED</sequence>
<evidence type="ECO:0000313" key="2">
    <source>
        <dbReference type="EMBL" id="MET4682718.1"/>
    </source>
</evidence>
<dbReference type="Gene3D" id="2.40.70.10">
    <property type="entry name" value="Acid Proteases"/>
    <property type="match status" value="2"/>
</dbReference>
<keyword evidence="1" id="KW-0732">Signal</keyword>
<dbReference type="EMBL" id="JBEPTF010000001">
    <property type="protein sequence ID" value="MET4682718.1"/>
    <property type="molecule type" value="Genomic_DNA"/>
</dbReference>
<dbReference type="PROSITE" id="PS51257">
    <property type="entry name" value="PROKAR_LIPOPROTEIN"/>
    <property type="match status" value="1"/>
</dbReference>
<keyword evidence="2" id="KW-0378">Hydrolase</keyword>
<proteinExistence type="predicted"/>
<organism evidence="2 3">
    <name type="scientific">Brevundimonas faecalis</name>
    <dbReference type="NCBI Taxonomy" id="947378"/>
    <lineage>
        <taxon>Bacteria</taxon>
        <taxon>Pseudomonadati</taxon>
        <taxon>Pseudomonadota</taxon>
        <taxon>Alphaproteobacteria</taxon>
        <taxon>Caulobacterales</taxon>
        <taxon>Caulobacteraceae</taxon>
        <taxon>Brevundimonas</taxon>
    </lineage>
</organism>
<comment type="caution">
    <text evidence="2">The sequence shown here is derived from an EMBL/GenBank/DDBJ whole genome shotgun (WGS) entry which is preliminary data.</text>
</comment>
<keyword evidence="2" id="KW-0645">Protease</keyword>
<protein>
    <submittedName>
        <fullName evidence="2">Aspartyl protease</fullName>
    </submittedName>
</protein>
<evidence type="ECO:0000313" key="3">
    <source>
        <dbReference type="Proteomes" id="UP001549313"/>
    </source>
</evidence>
<gene>
    <name evidence="2" type="ORF">ABIE19_000627</name>
</gene>
<dbReference type="RefSeq" id="WP_354087661.1">
    <property type="nucleotide sequence ID" value="NZ_JBEPTF010000001.1"/>
</dbReference>
<keyword evidence="3" id="KW-1185">Reference proteome</keyword>
<reference evidence="2 3" key="1">
    <citation type="submission" date="2024-06" db="EMBL/GenBank/DDBJ databases">
        <title>Sorghum-associated microbial communities from plants grown in Nebraska, USA.</title>
        <authorList>
            <person name="Schachtman D."/>
        </authorList>
    </citation>
    <scope>NUCLEOTIDE SEQUENCE [LARGE SCALE GENOMIC DNA]</scope>
    <source>
        <strain evidence="2 3">2814</strain>
    </source>
</reference>
<dbReference type="Pfam" id="PF13650">
    <property type="entry name" value="Asp_protease_2"/>
    <property type="match status" value="2"/>
</dbReference>
<dbReference type="GO" id="GO:0006508">
    <property type="term" value="P:proteolysis"/>
    <property type="evidence" value="ECO:0007669"/>
    <property type="project" value="UniProtKB-KW"/>
</dbReference>
<dbReference type="GO" id="GO:0008233">
    <property type="term" value="F:peptidase activity"/>
    <property type="evidence" value="ECO:0007669"/>
    <property type="project" value="UniProtKB-KW"/>
</dbReference>
<accession>A0ABV2R805</accession>
<dbReference type="Proteomes" id="UP001549313">
    <property type="component" value="Unassembled WGS sequence"/>
</dbReference>